<keyword evidence="1" id="KW-1133">Transmembrane helix</keyword>
<keyword evidence="1" id="KW-0812">Transmembrane</keyword>
<dbReference type="RefSeq" id="WP_066774809.1">
    <property type="nucleotide sequence ID" value="NZ_BMIP01000010.1"/>
</dbReference>
<dbReference type="AlphaFoldDB" id="A0A916Z8V7"/>
<evidence type="ECO:0000313" key="3">
    <source>
        <dbReference type="Proteomes" id="UP000612349"/>
    </source>
</evidence>
<evidence type="ECO:0000313" key="2">
    <source>
        <dbReference type="EMBL" id="GGD81092.1"/>
    </source>
</evidence>
<gene>
    <name evidence="2" type="ORF">GCM10010990_33800</name>
</gene>
<keyword evidence="3" id="KW-1185">Reference proteome</keyword>
<protein>
    <submittedName>
        <fullName evidence="2">Uncharacterized protein</fullName>
    </submittedName>
</protein>
<dbReference type="EMBL" id="BMIP01000010">
    <property type="protein sequence ID" value="GGD81092.1"/>
    <property type="molecule type" value="Genomic_DNA"/>
</dbReference>
<organism evidence="2 3">
    <name type="scientific">Croceicoccus mobilis</name>
    <dbReference type="NCBI Taxonomy" id="1703339"/>
    <lineage>
        <taxon>Bacteria</taxon>
        <taxon>Pseudomonadati</taxon>
        <taxon>Pseudomonadota</taxon>
        <taxon>Alphaproteobacteria</taxon>
        <taxon>Sphingomonadales</taxon>
        <taxon>Erythrobacteraceae</taxon>
        <taxon>Croceicoccus</taxon>
    </lineage>
</organism>
<sequence length="160" mass="17595">MDNISILWRGLFDRSPNNLERQLMSRLVDSGIDDSYLCLCAIHIHFLVITNRDAQISVLAREMQTSMSRLNDLLPVLAAGLEATINRVEKLEASARYTEQVLATAAQTMAKIDDEHSFWRRLTTAAPLPEDRSWFLVAVLSAAAGGAVLANAGTILALLS</sequence>
<reference evidence="2" key="2">
    <citation type="submission" date="2020-09" db="EMBL/GenBank/DDBJ databases">
        <authorList>
            <person name="Sun Q."/>
            <person name="Zhou Y."/>
        </authorList>
    </citation>
    <scope>NUCLEOTIDE SEQUENCE</scope>
    <source>
        <strain evidence="2">CGMCC 1.15360</strain>
    </source>
</reference>
<comment type="caution">
    <text evidence="2">The sequence shown here is derived from an EMBL/GenBank/DDBJ whole genome shotgun (WGS) entry which is preliminary data.</text>
</comment>
<dbReference type="Proteomes" id="UP000612349">
    <property type="component" value="Unassembled WGS sequence"/>
</dbReference>
<feature type="transmembrane region" description="Helical" evidence="1">
    <location>
        <begin position="134"/>
        <end position="159"/>
    </location>
</feature>
<dbReference type="OrthoDB" id="9830993at2"/>
<name>A0A916Z8V7_9SPHN</name>
<proteinExistence type="predicted"/>
<accession>A0A916Z8V7</accession>
<evidence type="ECO:0000256" key="1">
    <source>
        <dbReference type="SAM" id="Phobius"/>
    </source>
</evidence>
<reference evidence="2" key="1">
    <citation type="journal article" date="2014" name="Int. J. Syst. Evol. Microbiol.">
        <title>Complete genome sequence of Corynebacterium casei LMG S-19264T (=DSM 44701T), isolated from a smear-ripened cheese.</title>
        <authorList>
            <consortium name="US DOE Joint Genome Institute (JGI-PGF)"/>
            <person name="Walter F."/>
            <person name="Albersmeier A."/>
            <person name="Kalinowski J."/>
            <person name="Ruckert C."/>
        </authorList>
    </citation>
    <scope>NUCLEOTIDE SEQUENCE</scope>
    <source>
        <strain evidence="2">CGMCC 1.15360</strain>
    </source>
</reference>
<keyword evidence="1" id="KW-0472">Membrane</keyword>